<dbReference type="EMBL" id="CM044701">
    <property type="protein sequence ID" value="KAI5683145.1"/>
    <property type="molecule type" value="Genomic_DNA"/>
</dbReference>
<name>A0ACC0CE19_CATRO</name>
<evidence type="ECO:0000313" key="2">
    <source>
        <dbReference type="Proteomes" id="UP001060085"/>
    </source>
</evidence>
<organism evidence="1 2">
    <name type="scientific">Catharanthus roseus</name>
    <name type="common">Madagascar periwinkle</name>
    <name type="synonym">Vinca rosea</name>
    <dbReference type="NCBI Taxonomy" id="4058"/>
    <lineage>
        <taxon>Eukaryota</taxon>
        <taxon>Viridiplantae</taxon>
        <taxon>Streptophyta</taxon>
        <taxon>Embryophyta</taxon>
        <taxon>Tracheophyta</taxon>
        <taxon>Spermatophyta</taxon>
        <taxon>Magnoliopsida</taxon>
        <taxon>eudicotyledons</taxon>
        <taxon>Gunneridae</taxon>
        <taxon>Pentapetalae</taxon>
        <taxon>asterids</taxon>
        <taxon>lamiids</taxon>
        <taxon>Gentianales</taxon>
        <taxon>Apocynaceae</taxon>
        <taxon>Rauvolfioideae</taxon>
        <taxon>Vinceae</taxon>
        <taxon>Catharanthinae</taxon>
        <taxon>Catharanthus</taxon>
    </lineage>
</organism>
<proteinExistence type="predicted"/>
<gene>
    <name evidence="1" type="ORF">M9H77_04373</name>
</gene>
<accession>A0ACC0CE19</accession>
<evidence type="ECO:0000313" key="1">
    <source>
        <dbReference type="EMBL" id="KAI5683145.1"/>
    </source>
</evidence>
<reference evidence="2" key="1">
    <citation type="journal article" date="2023" name="Nat. Plants">
        <title>Single-cell RNA sequencing provides a high-resolution roadmap for understanding the multicellular compartmentation of specialized metabolism.</title>
        <authorList>
            <person name="Sun S."/>
            <person name="Shen X."/>
            <person name="Li Y."/>
            <person name="Li Y."/>
            <person name="Wang S."/>
            <person name="Li R."/>
            <person name="Zhang H."/>
            <person name="Shen G."/>
            <person name="Guo B."/>
            <person name="Wei J."/>
            <person name="Xu J."/>
            <person name="St-Pierre B."/>
            <person name="Chen S."/>
            <person name="Sun C."/>
        </authorList>
    </citation>
    <scope>NUCLEOTIDE SEQUENCE [LARGE SCALE GENOMIC DNA]</scope>
</reference>
<dbReference type="Proteomes" id="UP001060085">
    <property type="component" value="Linkage Group LG01"/>
</dbReference>
<protein>
    <submittedName>
        <fullName evidence="1">Uncharacterized protein</fullName>
    </submittedName>
</protein>
<sequence>MVQVHIVVEKYDAEEEGSESSCVPKTSQSVSKTLGTKDTPTSSKSKADGKGLELKKKKSFASFFQDNWNPKKGISLYKVENQQGVVNIDYEDMTDVIETWVILWGLVFCFDKEEDRERILDEGPYIIYGRPLILKHMPPLFEFGNCTNTVIPIWITFPGLPLDLWNDHALPKIC</sequence>
<keyword evidence="2" id="KW-1185">Reference proteome</keyword>
<comment type="caution">
    <text evidence="1">The sequence shown here is derived from an EMBL/GenBank/DDBJ whole genome shotgun (WGS) entry which is preliminary data.</text>
</comment>